<dbReference type="InterPro" id="IPR028098">
    <property type="entry name" value="Glyco_trans_4-like_N"/>
</dbReference>
<dbReference type="SUPFAM" id="SSF53756">
    <property type="entry name" value="UDP-Glycosyltransferase/glycogen phosphorylase"/>
    <property type="match status" value="1"/>
</dbReference>
<dbReference type="PANTHER" id="PTHR12526">
    <property type="entry name" value="GLYCOSYLTRANSFERASE"/>
    <property type="match status" value="1"/>
</dbReference>
<keyword evidence="3" id="KW-0808">Transferase</keyword>
<dbReference type="RefSeq" id="WP_349759522.1">
    <property type="nucleotide sequence ID" value="NZ_JBEGCI010000015.1"/>
</dbReference>
<dbReference type="Gene3D" id="3.40.50.2000">
    <property type="entry name" value="Glycogen Phosphorylase B"/>
    <property type="match status" value="2"/>
</dbReference>
<evidence type="ECO:0000259" key="2">
    <source>
        <dbReference type="Pfam" id="PF13439"/>
    </source>
</evidence>
<dbReference type="EMBL" id="JBEGCI010000015">
    <property type="protein sequence ID" value="MEQ6890029.1"/>
    <property type="molecule type" value="Genomic_DNA"/>
</dbReference>
<organism evidence="3 4">
    <name type="scientific">Halomonas pelophila</name>
    <dbReference type="NCBI Taxonomy" id="3151122"/>
    <lineage>
        <taxon>Bacteria</taxon>
        <taxon>Pseudomonadati</taxon>
        <taxon>Pseudomonadota</taxon>
        <taxon>Gammaproteobacteria</taxon>
        <taxon>Oceanospirillales</taxon>
        <taxon>Halomonadaceae</taxon>
        <taxon>Halomonas</taxon>
    </lineage>
</organism>
<reference evidence="3 4" key="1">
    <citation type="submission" date="2024-05" db="EMBL/GenBank/DDBJ databases">
        <title>Halomonas sp. CS7 16S ribosomal RNA gene Genome sequencing and assembly.</title>
        <authorList>
            <person name="Yook S."/>
        </authorList>
    </citation>
    <scope>NUCLEOTIDE SEQUENCE [LARGE SCALE GENOMIC DNA]</scope>
    <source>
        <strain evidence="3 4">CS7</strain>
    </source>
</reference>
<keyword evidence="4" id="KW-1185">Reference proteome</keyword>
<feature type="domain" description="Glycosyl transferase family 1" evidence="1">
    <location>
        <begin position="211"/>
        <end position="352"/>
    </location>
</feature>
<dbReference type="Proteomes" id="UP001472978">
    <property type="component" value="Unassembled WGS sequence"/>
</dbReference>
<comment type="caution">
    <text evidence="3">The sequence shown here is derived from an EMBL/GenBank/DDBJ whole genome shotgun (WGS) entry which is preliminary data.</text>
</comment>
<feature type="domain" description="Glycosyltransferase subfamily 4-like N-terminal" evidence="2">
    <location>
        <begin position="21"/>
        <end position="203"/>
    </location>
</feature>
<evidence type="ECO:0000259" key="1">
    <source>
        <dbReference type="Pfam" id="PF00534"/>
    </source>
</evidence>
<dbReference type="Pfam" id="PF00534">
    <property type="entry name" value="Glycos_transf_1"/>
    <property type="match status" value="1"/>
</dbReference>
<evidence type="ECO:0000313" key="3">
    <source>
        <dbReference type="EMBL" id="MEQ6890029.1"/>
    </source>
</evidence>
<evidence type="ECO:0000313" key="4">
    <source>
        <dbReference type="Proteomes" id="UP001472978"/>
    </source>
</evidence>
<proteinExistence type="predicted"/>
<dbReference type="EC" id="2.4.-.-" evidence="3"/>
<dbReference type="GO" id="GO:0016757">
    <property type="term" value="F:glycosyltransferase activity"/>
    <property type="evidence" value="ECO:0007669"/>
    <property type="project" value="UniProtKB-KW"/>
</dbReference>
<accession>A0ABV1N8F2</accession>
<sequence length="402" mass="46290">MSIESYKVMFVLTPPLHPNSGGVQMSTCKLGRHFISMGHEVTVFSFAEKGHSNEEPMKLVHTCFPGGQKNIKNLELLEDTLQNFKPDIVINQMPYEHDIGEILKANKAYLLLACLRNTLYSVRANLDNYICSVVPKPVERWLHNPLGRQLLLLHHKRRHAKNLYRILDTYDHFIMFGPPNVEELRYFLPNFKKQKIKLIPNSIPSVLEKVPRKEKRLLWLGRVACKQKQAELILPIWEAINGQLPEWELDVVGDGPDLDLLRNEASYKKLNRINFHGRQIPDAYYHRAAIFFMTSAFEGFPNTLIEAQSYGAIPIVFDSYPVARWIVEEERSGYLIKPFDVDAMASRILEVAQIGQRAGIAEKVLKSARRFQVDRVGQQWQELFDAEVPKHVAAFRSAEEAF</sequence>
<gene>
    <name evidence="3" type="ORF">ABE957_15240</name>
</gene>
<keyword evidence="3" id="KW-0328">Glycosyltransferase</keyword>
<name>A0ABV1N8F2_9GAMM</name>
<dbReference type="Pfam" id="PF13439">
    <property type="entry name" value="Glyco_transf_4"/>
    <property type="match status" value="1"/>
</dbReference>
<dbReference type="PANTHER" id="PTHR12526:SF630">
    <property type="entry name" value="GLYCOSYLTRANSFERASE"/>
    <property type="match status" value="1"/>
</dbReference>
<dbReference type="InterPro" id="IPR001296">
    <property type="entry name" value="Glyco_trans_1"/>
</dbReference>
<protein>
    <submittedName>
        <fullName evidence="3">Glycosyltransferase</fullName>
        <ecNumber evidence="3">2.4.-.-</ecNumber>
    </submittedName>
</protein>